<accession>A0A1X0R1H6</accession>
<evidence type="ECO:0000313" key="2">
    <source>
        <dbReference type="EMBL" id="ORE05836.1"/>
    </source>
</evidence>
<dbReference type="EMBL" id="KV921935">
    <property type="protein sequence ID" value="ORE05836.1"/>
    <property type="molecule type" value="Genomic_DNA"/>
</dbReference>
<name>A0A1X0R1H6_RHIZD</name>
<keyword evidence="1" id="KW-0472">Membrane</keyword>
<dbReference type="VEuPathDB" id="FungiDB:BCV72DRAFT_229050"/>
<keyword evidence="1" id="KW-0812">Transmembrane</keyword>
<organism evidence="2">
    <name type="scientific">Rhizopus microsporus var. microsporus</name>
    <dbReference type="NCBI Taxonomy" id="86635"/>
    <lineage>
        <taxon>Eukaryota</taxon>
        <taxon>Fungi</taxon>
        <taxon>Fungi incertae sedis</taxon>
        <taxon>Mucoromycota</taxon>
        <taxon>Mucoromycotina</taxon>
        <taxon>Mucoromycetes</taxon>
        <taxon>Mucorales</taxon>
        <taxon>Mucorineae</taxon>
        <taxon>Rhizopodaceae</taxon>
        <taxon>Rhizopus</taxon>
    </lineage>
</organism>
<dbReference type="OrthoDB" id="2297137at2759"/>
<keyword evidence="1" id="KW-1133">Transmembrane helix</keyword>
<dbReference type="Proteomes" id="UP000242414">
    <property type="component" value="Unassembled WGS sequence"/>
</dbReference>
<evidence type="ECO:0000256" key="1">
    <source>
        <dbReference type="SAM" id="Phobius"/>
    </source>
</evidence>
<proteinExistence type="predicted"/>
<protein>
    <submittedName>
        <fullName evidence="2">Uncharacterized protein</fullName>
    </submittedName>
</protein>
<gene>
    <name evidence="2" type="ORF">BCV72DRAFT_229050</name>
</gene>
<reference evidence="2" key="1">
    <citation type="journal article" date="2016" name="Proc. Natl. Acad. Sci. U.S.A.">
        <title>Lipid metabolic changes in an early divergent fungus govern the establishment of a mutualistic symbiosis with endobacteria.</title>
        <authorList>
            <person name="Lastovetsky O.A."/>
            <person name="Gaspar M.L."/>
            <person name="Mondo S.J."/>
            <person name="LaButti K.M."/>
            <person name="Sandor L."/>
            <person name="Grigoriev I.V."/>
            <person name="Henry S.A."/>
            <person name="Pawlowska T.E."/>
        </authorList>
    </citation>
    <scope>NUCLEOTIDE SEQUENCE [LARGE SCALE GENOMIC DNA]</scope>
    <source>
        <strain evidence="2">ATCC 52814</strain>
    </source>
</reference>
<sequence>MRKVFRPLYLLRLISSRNGSKRTRSRLLSGYLNDNIPLQAIPTHTTFYLCDHAGADKKKAKNSTGTIDATSVVSSVDNDQGSRSNELDIMRHKETRIAMKSSIKIGCIAKIMKHVMTDGTIHVEYHWEHPGHCLWNIKEITKSRLPFEIKQWIIEKISENMDWKTIVQFLRIDDERLIGVMMLVFILVLLLNTIII</sequence>
<dbReference type="AlphaFoldDB" id="A0A1X0R1H6"/>
<feature type="transmembrane region" description="Helical" evidence="1">
    <location>
        <begin position="177"/>
        <end position="195"/>
    </location>
</feature>